<dbReference type="PANTHER" id="PTHR46124">
    <property type="entry name" value="D-AMINOACYL-TRNA DEACYLASE"/>
    <property type="match status" value="1"/>
</dbReference>
<protein>
    <submittedName>
        <fullName evidence="2">TatD DNase family protein</fullName>
    </submittedName>
</protein>
<evidence type="ECO:0000313" key="2">
    <source>
        <dbReference type="EMBL" id="PTN06768.1"/>
    </source>
</evidence>
<evidence type="ECO:0000313" key="3">
    <source>
        <dbReference type="Proteomes" id="UP000243525"/>
    </source>
</evidence>
<gene>
    <name evidence="2" type="ORF">C8N47_12121</name>
</gene>
<dbReference type="GO" id="GO:0016788">
    <property type="term" value="F:hydrolase activity, acting on ester bonds"/>
    <property type="evidence" value="ECO:0007669"/>
    <property type="project" value="InterPro"/>
</dbReference>
<sequence>MKLVNLHSHFSLPENQLGLVNHSILLPFRPQKGQLYSVGLHPWDLDAIKGTSWLLQLEQLLQHPQVMAIGECGIDRHLETAVDQQTELFLAQAELAEKHSKPMILHAVRSYADLLQLKKQRADAPPWILHGYQGNKQTTEQLVRYNFHFAIGAALLKNQEKLNRSLAAIPRRQLFFETDESSVNIESIYIFAAKLLNIPLPTLCKQVFNNYQQIFER</sequence>
<keyword evidence="1" id="KW-0479">Metal-binding</keyword>
<feature type="binding site" evidence="1">
    <location>
        <position position="179"/>
    </location>
    <ligand>
        <name>a divalent metal cation</name>
        <dbReference type="ChEBI" id="CHEBI:60240"/>
        <label>1</label>
    </ligand>
</feature>
<dbReference type="PANTHER" id="PTHR46124:SF3">
    <property type="entry name" value="HYDROLASE"/>
    <property type="match status" value="1"/>
</dbReference>
<accession>A0A2T5BY61</accession>
<dbReference type="GO" id="GO:0005829">
    <property type="term" value="C:cytosol"/>
    <property type="evidence" value="ECO:0007669"/>
    <property type="project" value="TreeGrafter"/>
</dbReference>
<dbReference type="InterPro" id="IPR001130">
    <property type="entry name" value="TatD-like"/>
</dbReference>
<feature type="binding site" evidence="1">
    <location>
        <position position="71"/>
    </location>
    <ligand>
        <name>a divalent metal cation</name>
        <dbReference type="ChEBI" id="CHEBI:60240"/>
        <label>1</label>
    </ligand>
</feature>
<proteinExistence type="predicted"/>
<dbReference type="Proteomes" id="UP000243525">
    <property type="component" value="Unassembled WGS sequence"/>
</dbReference>
<dbReference type="Gene3D" id="3.20.20.140">
    <property type="entry name" value="Metal-dependent hydrolases"/>
    <property type="match status" value="1"/>
</dbReference>
<organism evidence="2 3">
    <name type="scientific">Mangrovibacterium marinum</name>
    <dbReference type="NCBI Taxonomy" id="1639118"/>
    <lineage>
        <taxon>Bacteria</taxon>
        <taxon>Pseudomonadati</taxon>
        <taxon>Bacteroidota</taxon>
        <taxon>Bacteroidia</taxon>
        <taxon>Marinilabiliales</taxon>
        <taxon>Prolixibacteraceae</taxon>
        <taxon>Mangrovibacterium</taxon>
    </lineage>
</organism>
<keyword evidence="3" id="KW-1185">Reference proteome</keyword>
<dbReference type="PIRSF" id="PIRSF005902">
    <property type="entry name" value="DNase_TatD"/>
    <property type="match status" value="1"/>
</dbReference>
<dbReference type="EMBL" id="QAAD01000021">
    <property type="protein sequence ID" value="PTN06768.1"/>
    <property type="molecule type" value="Genomic_DNA"/>
</dbReference>
<feature type="binding site" evidence="1">
    <location>
        <position position="106"/>
    </location>
    <ligand>
        <name>a divalent metal cation</name>
        <dbReference type="ChEBI" id="CHEBI:60240"/>
        <label>2</label>
    </ligand>
</feature>
<comment type="caution">
    <text evidence="2">The sequence shown here is derived from an EMBL/GenBank/DDBJ whole genome shotgun (WGS) entry which is preliminary data.</text>
</comment>
<name>A0A2T5BY61_9BACT</name>
<evidence type="ECO:0000256" key="1">
    <source>
        <dbReference type="PIRSR" id="PIRSR005902-1"/>
    </source>
</evidence>
<dbReference type="Pfam" id="PF01026">
    <property type="entry name" value="TatD_DNase"/>
    <property type="match status" value="1"/>
</dbReference>
<dbReference type="InterPro" id="IPR032466">
    <property type="entry name" value="Metal_Hydrolase"/>
</dbReference>
<dbReference type="GO" id="GO:0046872">
    <property type="term" value="F:metal ion binding"/>
    <property type="evidence" value="ECO:0007669"/>
    <property type="project" value="UniProtKB-KW"/>
</dbReference>
<dbReference type="RefSeq" id="WP_170111420.1">
    <property type="nucleotide sequence ID" value="NZ_OY782574.1"/>
</dbReference>
<reference evidence="2 3" key="1">
    <citation type="submission" date="2018-04" db="EMBL/GenBank/DDBJ databases">
        <title>Genomic Encyclopedia of Archaeal and Bacterial Type Strains, Phase II (KMG-II): from individual species to whole genera.</title>
        <authorList>
            <person name="Goeker M."/>
        </authorList>
    </citation>
    <scope>NUCLEOTIDE SEQUENCE [LARGE SCALE GENOMIC DNA]</scope>
    <source>
        <strain evidence="2 3">DSM 28823</strain>
    </source>
</reference>
<feature type="binding site" evidence="1">
    <location>
        <position position="130"/>
    </location>
    <ligand>
        <name>a divalent metal cation</name>
        <dbReference type="ChEBI" id="CHEBI:60240"/>
        <label>2</label>
    </ligand>
</feature>
<dbReference type="SUPFAM" id="SSF51556">
    <property type="entry name" value="Metallo-dependent hydrolases"/>
    <property type="match status" value="1"/>
</dbReference>
<dbReference type="AlphaFoldDB" id="A0A2T5BY61"/>